<name>A0A1L7XLV5_9HELO</name>
<keyword evidence="1" id="KW-0472">Membrane</keyword>
<gene>
    <name evidence="2" type="ORF">PAC_15941</name>
</gene>
<feature type="transmembrane region" description="Helical" evidence="1">
    <location>
        <begin position="231"/>
        <end position="264"/>
    </location>
</feature>
<accession>A0A1L7XLV5</accession>
<reference evidence="2 3" key="1">
    <citation type="submission" date="2016-03" db="EMBL/GenBank/DDBJ databases">
        <authorList>
            <person name="Ploux O."/>
        </authorList>
    </citation>
    <scope>NUCLEOTIDE SEQUENCE [LARGE SCALE GENOMIC DNA]</scope>
    <source>
        <strain evidence="2 3">UAMH 11012</strain>
    </source>
</reference>
<feature type="transmembrane region" description="Helical" evidence="1">
    <location>
        <begin position="46"/>
        <end position="71"/>
    </location>
</feature>
<dbReference type="OrthoDB" id="10559210at2759"/>
<keyword evidence="3" id="KW-1185">Reference proteome</keyword>
<keyword evidence="1" id="KW-1133">Transmembrane helix</keyword>
<evidence type="ECO:0000313" key="2">
    <source>
        <dbReference type="EMBL" id="CZR66040.1"/>
    </source>
</evidence>
<feature type="transmembrane region" description="Helical" evidence="1">
    <location>
        <begin position="185"/>
        <end position="211"/>
    </location>
</feature>
<evidence type="ECO:0000256" key="1">
    <source>
        <dbReference type="SAM" id="Phobius"/>
    </source>
</evidence>
<organism evidence="2 3">
    <name type="scientific">Phialocephala subalpina</name>
    <dbReference type="NCBI Taxonomy" id="576137"/>
    <lineage>
        <taxon>Eukaryota</taxon>
        <taxon>Fungi</taxon>
        <taxon>Dikarya</taxon>
        <taxon>Ascomycota</taxon>
        <taxon>Pezizomycotina</taxon>
        <taxon>Leotiomycetes</taxon>
        <taxon>Helotiales</taxon>
        <taxon>Mollisiaceae</taxon>
        <taxon>Phialocephala</taxon>
        <taxon>Phialocephala fortinii species complex</taxon>
    </lineage>
</organism>
<feature type="transmembrane region" description="Helical" evidence="1">
    <location>
        <begin position="12"/>
        <end position="34"/>
    </location>
</feature>
<keyword evidence="1" id="KW-0812">Transmembrane</keyword>
<protein>
    <submittedName>
        <fullName evidence="2">Uncharacterized protein</fullName>
    </submittedName>
</protein>
<dbReference type="AlphaFoldDB" id="A0A1L7XLV5"/>
<dbReference type="EMBL" id="FJOG01000034">
    <property type="protein sequence ID" value="CZR66040.1"/>
    <property type="molecule type" value="Genomic_DNA"/>
</dbReference>
<proteinExistence type="predicted"/>
<dbReference type="Proteomes" id="UP000184330">
    <property type="component" value="Unassembled WGS sequence"/>
</dbReference>
<feature type="transmembrane region" description="Helical" evidence="1">
    <location>
        <begin position="77"/>
        <end position="95"/>
    </location>
</feature>
<evidence type="ECO:0000313" key="3">
    <source>
        <dbReference type="Proteomes" id="UP000184330"/>
    </source>
</evidence>
<sequence length="289" mass="31798">MLISSIFGYTEALKITLLSVLLAEYLGIFIAYLVRLRGLSSRIYSVILWSTMLCCVAWVGAFASLVCFLTGRVDFITSLWIDNAAAMVWVMWLLWNQWKGLQRAQSPKEGSGREDPRSLHEELGVLQSDLLRQDSMTQLVAPSARGLHLPLFTFGAPFIQMPTSTTSTTIGPISENRLLMINSGILSIIEGLAITSLGIFILLEGTVAGTLSTFTGFKLISQGTFTILKGLFTILAGSIINIGLLFTIPYNLFFWIIALPFIILHQQSSSSTVQIPEGPRKRQSSSAKN</sequence>